<reference evidence="5" key="1">
    <citation type="submission" date="2006-10" db="EMBL/GenBank/DDBJ databases">
        <authorList>
            <person name="Amadeo P."/>
            <person name="Zhao Q."/>
            <person name="Wortman J."/>
            <person name="Fraser-Liggett C."/>
            <person name="Carlton J."/>
        </authorList>
    </citation>
    <scope>NUCLEOTIDE SEQUENCE</scope>
    <source>
        <strain evidence="5">G3</strain>
    </source>
</reference>
<gene>
    <name evidence="5" type="ORF">TVAG_096150</name>
</gene>
<evidence type="ECO:0000256" key="2">
    <source>
        <dbReference type="PROSITE-ProRule" id="PRU01015"/>
    </source>
</evidence>
<evidence type="ECO:0000313" key="5">
    <source>
        <dbReference type="EMBL" id="EAX87770.1"/>
    </source>
</evidence>
<feature type="domain" description="PRMT5 oligomerisation" evidence="4">
    <location>
        <begin position="365"/>
        <end position="523"/>
    </location>
</feature>
<dbReference type="Pfam" id="PF17286">
    <property type="entry name" value="PRMT5_C"/>
    <property type="match status" value="1"/>
</dbReference>
<dbReference type="eggNOG" id="KOG0822">
    <property type="taxonomic scope" value="Eukaryota"/>
</dbReference>
<dbReference type="PANTHER" id="PTHR10738:SF0">
    <property type="entry name" value="PROTEIN ARGININE N-METHYLTRANSFERASE 5"/>
    <property type="match status" value="1"/>
</dbReference>
<keyword evidence="2" id="KW-0808">Transferase</keyword>
<dbReference type="InterPro" id="IPR035248">
    <property type="entry name" value="PRMT5_C"/>
</dbReference>
<dbReference type="VEuPathDB" id="TrichDB:TVAGG3_0655230"/>
<dbReference type="RefSeq" id="XP_001300700.1">
    <property type="nucleotide sequence ID" value="XM_001300699.1"/>
</dbReference>
<dbReference type="InParanoid" id="A2G4Z8"/>
<name>A2G4Z8_TRIV3</name>
<dbReference type="PROSITE" id="PS51678">
    <property type="entry name" value="SAM_MT_PRMT"/>
    <property type="match status" value="1"/>
</dbReference>
<accession>A2G4Z8</accession>
<evidence type="ECO:0000259" key="4">
    <source>
        <dbReference type="Pfam" id="PF17286"/>
    </source>
</evidence>
<dbReference type="InterPro" id="IPR025799">
    <property type="entry name" value="Arg_MeTrfase"/>
</dbReference>
<dbReference type="SMR" id="A2G4Z8"/>
<proteinExistence type="predicted"/>
<dbReference type="AlphaFoldDB" id="A2G4Z8"/>
<dbReference type="KEGG" id="tva:4745422"/>
<dbReference type="GO" id="GO:0005634">
    <property type="term" value="C:nucleus"/>
    <property type="evidence" value="ECO:0000318"/>
    <property type="project" value="GO_Central"/>
</dbReference>
<dbReference type="Gene3D" id="3.40.50.150">
    <property type="entry name" value="Vaccinia Virus protein VP39"/>
    <property type="match status" value="1"/>
</dbReference>
<evidence type="ECO:0000313" key="6">
    <source>
        <dbReference type="Proteomes" id="UP000001542"/>
    </source>
</evidence>
<dbReference type="FunFam" id="3.40.50.150:FF:000800">
    <property type="entry name" value="Capsuleen, putative"/>
    <property type="match status" value="1"/>
</dbReference>
<dbReference type="OrthoDB" id="1368803at2759"/>
<keyword evidence="1 2" id="KW-0949">S-adenosyl-L-methionine</keyword>
<dbReference type="SUPFAM" id="SSF53335">
    <property type="entry name" value="S-adenosyl-L-methionine-dependent methyltransferases"/>
    <property type="match status" value="1"/>
</dbReference>
<dbReference type="CDD" id="cd02440">
    <property type="entry name" value="AdoMet_MTases"/>
    <property type="match status" value="1"/>
</dbReference>
<dbReference type="GO" id="GO:0006355">
    <property type="term" value="P:regulation of DNA-templated transcription"/>
    <property type="evidence" value="ECO:0000318"/>
    <property type="project" value="GO_Central"/>
</dbReference>
<keyword evidence="6" id="KW-1185">Reference proteome</keyword>
<dbReference type="EMBL" id="DS114401">
    <property type="protein sequence ID" value="EAX87770.1"/>
    <property type="molecule type" value="Genomic_DNA"/>
</dbReference>
<dbReference type="PANTHER" id="PTHR10738">
    <property type="entry name" value="PROTEIN ARGININE N-METHYLTRANSFERASE 5"/>
    <property type="match status" value="1"/>
</dbReference>
<keyword evidence="2" id="KW-0489">Methyltransferase</keyword>
<dbReference type="Proteomes" id="UP000001542">
    <property type="component" value="Unassembled WGS sequence"/>
</dbReference>
<sequence length="528" mass="60179">MVAQIGIKFRSVEEYAKLRASLLKNVNFYSCIPFSSLNNSLYSSVLFKDEFLPEKLAVLMDISEINDDNVEIIQYLSLKIILFTAEPSNNFETAIKILEFTSKVPNLLFIYLCEEPQHFIDLHILCNYSPKLSCAINFPLEVSKYNIIKTLNISNVFLQESHFNQNNIQEKYVSILEELTEREIPAFISTDLSNFETKIANLYSKFDKISQKTYKYTLSNPLQPLANQLTSSTYQVFESDHTKYDSYQMAIEKAIKTKGEKAIAAVVGAGRGPLVDRALKAGATNIYVIEKNHAASVLLRQRLKKDWPSTVSVFEGDMREIELPEKVDILVSELLGGIGDNELSPECLFGCNQFLNEGAISIPTNYTSFLCPISSHHLWSMANSGDLDTMYVVTMNSAILASEEKELFSFTHPSKDCSNFYTEKVLNFQVNDDLTIHGFAGWFTCQLYQDVNISNSPYNPKKEVESWFQIFIPIKKPIFVKKGDSIKLWFSRRTDESRVWYEWSVLEPELMPIQNSLGRSYSIGLSAH</sequence>
<dbReference type="Gene3D" id="2.70.160.11">
    <property type="entry name" value="Hnrnp arginine n-methyltransferase1"/>
    <property type="match status" value="1"/>
</dbReference>
<dbReference type="VEuPathDB" id="TrichDB:TVAG_096150"/>
<dbReference type="Pfam" id="PF05185">
    <property type="entry name" value="PRMT5"/>
    <property type="match status" value="1"/>
</dbReference>
<dbReference type="FunCoup" id="A2G4Z8">
    <property type="interactions" value="855"/>
</dbReference>
<dbReference type="STRING" id="5722.A2G4Z8"/>
<dbReference type="InterPro" id="IPR035075">
    <property type="entry name" value="PRMT5"/>
</dbReference>
<dbReference type="GO" id="GO:0032259">
    <property type="term" value="P:methylation"/>
    <property type="evidence" value="ECO:0007669"/>
    <property type="project" value="UniProtKB-KW"/>
</dbReference>
<dbReference type="GO" id="GO:0005829">
    <property type="term" value="C:cytosol"/>
    <property type="evidence" value="ECO:0000318"/>
    <property type="project" value="GO_Central"/>
</dbReference>
<dbReference type="FunFam" id="2.70.160.11:FF:000028">
    <property type="entry name" value="Protein arginine N-methyltransferase 5"/>
    <property type="match status" value="1"/>
</dbReference>
<feature type="domain" description="PRMT5 arginine-N-methyltransferase" evidence="3">
    <location>
        <begin position="210"/>
        <end position="362"/>
    </location>
</feature>
<evidence type="ECO:0000256" key="1">
    <source>
        <dbReference type="ARBA" id="ARBA00022691"/>
    </source>
</evidence>
<reference evidence="5" key="2">
    <citation type="journal article" date="2007" name="Science">
        <title>Draft genome sequence of the sexually transmitted pathogen Trichomonas vaginalis.</title>
        <authorList>
            <person name="Carlton J.M."/>
            <person name="Hirt R.P."/>
            <person name="Silva J.C."/>
            <person name="Delcher A.L."/>
            <person name="Schatz M."/>
            <person name="Zhao Q."/>
            <person name="Wortman J.R."/>
            <person name="Bidwell S.L."/>
            <person name="Alsmark U.C.M."/>
            <person name="Besteiro S."/>
            <person name="Sicheritz-Ponten T."/>
            <person name="Noel C.J."/>
            <person name="Dacks J.B."/>
            <person name="Foster P.G."/>
            <person name="Simillion C."/>
            <person name="Van de Peer Y."/>
            <person name="Miranda-Saavedra D."/>
            <person name="Barton G.J."/>
            <person name="Westrop G.D."/>
            <person name="Mueller S."/>
            <person name="Dessi D."/>
            <person name="Fiori P.L."/>
            <person name="Ren Q."/>
            <person name="Paulsen I."/>
            <person name="Zhang H."/>
            <person name="Bastida-Corcuera F.D."/>
            <person name="Simoes-Barbosa A."/>
            <person name="Brown M.T."/>
            <person name="Hayes R.D."/>
            <person name="Mukherjee M."/>
            <person name="Okumura C.Y."/>
            <person name="Schneider R."/>
            <person name="Smith A.J."/>
            <person name="Vanacova S."/>
            <person name="Villalvazo M."/>
            <person name="Haas B.J."/>
            <person name="Pertea M."/>
            <person name="Feldblyum T.V."/>
            <person name="Utterback T.R."/>
            <person name="Shu C.L."/>
            <person name="Osoegawa K."/>
            <person name="de Jong P.J."/>
            <person name="Hrdy I."/>
            <person name="Horvathova L."/>
            <person name="Zubacova Z."/>
            <person name="Dolezal P."/>
            <person name="Malik S.B."/>
            <person name="Logsdon J.M. Jr."/>
            <person name="Henze K."/>
            <person name="Gupta A."/>
            <person name="Wang C.C."/>
            <person name="Dunne R.L."/>
            <person name="Upcroft J.A."/>
            <person name="Upcroft P."/>
            <person name="White O."/>
            <person name="Salzberg S.L."/>
            <person name="Tang P."/>
            <person name="Chiu C.-H."/>
            <person name="Lee Y.-S."/>
            <person name="Embley T.M."/>
            <person name="Coombs G.H."/>
            <person name="Mottram J.C."/>
            <person name="Tachezy J."/>
            <person name="Fraser-Liggett C.M."/>
            <person name="Johnson P.J."/>
        </authorList>
    </citation>
    <scope>NUCLEOTIDE SEQUENCE [LARGE SCALE GENOMIC DNA]</scope>
    <source>
        <strain evidence="5">G3</strain>
    </source>
</reference>
<dbReference type="GO" id="GO:0016274">
    <property type="term" value="F:protein-arginine N-methyltransferase activity"/>
    <property type="evidence" value="ECO:0007669"/>
    <property type="project" value="InterPro"/>
</dbReference>
<organism evidence="5 6">
    <name type="scientific">Trichomonas vaginalis (strain ATCC PRA-98 / G3)</name>
    <dbReference type="NCBI Taxonomy" id="412133"/>
    <lineage>
        <taxon>Eukaryota</taxon>
        <taxon>Metamonada</taxon>
        <taxon>Parabasalia</taxon>
        <taxon>Trichomonadida</taxon>
        <taxon>Trichomonadidae</taxon>
        <taxon>Trichomonas</taxon>
    </lineage>
</organism>
<protein>
    <submittedName>
        <fullName evidence="5">Capsuleen, putative</fullName>
    </submittedName>
</protein>
<evidence type="ECO:0000259" key="3">
    <source>
        <dbReference type="Pfam" id="PF05185"/>
    </source>
</evidence>
<dbReference type="InterPro" id="IPR029063">
    <property type="entry name" value="SAM-dependent_MTases_sf"/>
</dbReference>